<dbReference type="Pfam" id="PF21077">
    <property type="entry name" value="GDH_ACT3"/>
    <property type="match status" value="1"/>
</dbReference>
<feature type="domain" description="NAD-glutamate dehydrogenase catalytic" evidence="2">
    <location>
        <begin position="722"/>
        <end position="1215"/>
    </location>
</feature>
<dbReference type="Pfam" id="PF21075">
    <property type="entry name" value="GDH_ACT1"/>
    <property type="match status" value="1"/>
</dbReference>
<evidence type="ECO:0000259" key="5">
    <source>
        <dbReference type="Pfam" id="PF21076"/>
    </source>
</evidence>
<evidence type="ECO:0000259" key="3">
    <source>
        <dbReference type="Pfam" id="PF21074"/>
    </source>
</evidence>
<evidence type="ECO:0000259" key="2">
    <source>
        <dbReference type="Pfam" id="PF05088"/>
    </source>
</evidence>
<evidence type="ECO:0000313" key="7">
    <source>
        <dbReference type="EMBL" id="SEP01400.1"/>
    </source>
</evidence>
<dbReference type="PANTHER" id="PTHR43403">
    <property type="entry name" value="NAD-SPECIFIC GLUTAMATE DEHYDROGENASE"/>
    <property type="match status" value="1"/>
</dbReference>
<dbReference type="GO" id="GO:0004069">
    <property type="term" value="F:L-aspartate:2-oxoglutarate aminotransferase activity"/>
    <property type="evidence" value="ECO:0007669"/>
    <property type="project" value="InterPro"/>
</dbReference>
<dbReference type="GO" id="GO:0004352">
    <property type="term" value="F:glutamate dehydrogenase (NAD+) activity"/>
    <property type="evidence" value="ECO:0007669"/>
    <property type="project" value="InterPro"/>
</dbReference>
<dbReference type="InterPro" id="IPR048381">
    <property type="entry name" value="GDH_C"/>
</dbReference>
<evidence type="ECO:0000313" key="8">
    <source>
        <dbReference type="Proteomes" id="UP000199657"/>
    </source>
</evidence>
<keyword evidence="8" id="KW-1185">Reference proteome</keyword>
<dbReference type="PIRSF" id="PIRSF036761">
    <property type="entry name" value="GDH_Mll4104"/>
    <property type="match status" value="1"/>
</dbReference>
<evidence type="ECO:0000259" key="6">
    <source>
        <dbReference type="Pfam" id="PF21077"/>
    </source>
</evidence>
<proteinExistence type="predicted"/>
<dbReference type="STRING" id="406100.SAMN04488052_106131"/>
<dbReference type="OrthoDB" id="9758052at2"/>
<feature type="domain" description="NAD-glutamate dehydrogenase ACT3" evidence="6">
    <location>
        <begin position="549"/>
        <end position="626"/>
    </location>
</feature>
<gene>
    <name evidence="7" type="ORF">SAMN04488052_106131</name>
</gene>
<dbReference type="InterPro" id="IPR028971">
    <property type="entry name" value="NAD-GDH_cat"/>
</dbReference>
<protein>
    <submittedName>
        <fullName evidence="7">Glutamate dehydrogenase (NAD)</fullName>
    </submittedName>
</protein>
<dbReference type="EMBL" id="FOEG01000006">
    <property type="protein sequence ID" value="SEP01400.1"/>
    <property type="molecule type" value="Genomic_DNA"/>
</dbReference>
<dbReference type="SUPFAM" id="SSF53223">
    <property type="entry name" value="Aminoacid dehydrogenase-like, N-terminal domain"/>
    <property type="match status" value="1"/>
</dbReference>
<evidence type="ECO:0000256" key="1">
    <source>
        <dbReference type="ARBA" id="ARBA00023002"/>
    </source>
</evidence>
<feature type="domain" description="NAD-specific glutamate dehydrogenase C-terminal" evidence="3">
    <location>
        <begin position="1260"/>
        <end position="1597"/>
    </location>
</feature>
<dbReference type="InterPro" id="IPR049058">
    <property type="entry name" value="NAD_Glu_DH_HM2"/>
</dbReference>
<sequence>MRTGPQARKRELLDAVEQRIDERWPREERDTIKGLVRDYYHRVAAEDLVQREPADLYGTVLSHWHLARRRRPGQARIHVYNPETEQHGWESSHTIVQIICDDQPFLVDSVAMALNRHNLTVHLIIHPIIVTRRNDQGEVEQVNPDTADAGVREAWMHFEVDRQSSRDIMDAVHDDVQRVLDDVDQVVADWKTMRERMAEARAGLAETAPTGPDRDESLAFLDWLAEDHFTFLGYRCYDLERQGRKDALTPIKGSGLGILRRMSGKGSSESFNALPTAVKALARDPETLILTKSNHRATVHRPGYMDYVGVKRMDADGKVIGEHRFLGLYTSAAYNRNPRDIPLLRRKIQTVMERADLPYPGHASKALINILETYPRDELFQIHPDTLHDIAMGILQLQDRQQVRLFVRHDTYRRFVSCLVFAPRDRYNTDVRQRMQSLLESAFQSEHSEFTVNLSESMLARIHFILHVSPGADLEQDHQELERRLATTVRAWTDDLHEALRDYYGEARGNSLYQRYGHAFGAAYREDTSARAAAHDIERLEQLDAGTNLNIVLYRPLEAPEDRLRLRLYHRGDSVTLSDAMPILENMGVQVLDERPYTVHATGDDHSAWIHDFGLRYPGGDLDVEQVREYFEQAFGAVWHRHADDDGFNHLVLAARLAWDEIVVLRAYSRYLRQAGTAYSQAYMEETLANNPRITRLLIRLFHNRFDPERVDAKRAGRLAEQIERALHDVPSLDEDRMLRRLLAAIQATVRTNAYQRDRDGRRHAYLSLKLIPERIPEMPKPWPAFEIYVYSPRTEGVHLRGGKVARGGLRWSERKEDYRTEVLGLMKAQMVKNAVIVPVGAKGGFVAKQLPEERDAQPAEVQACYRLFIRGLLDVTDNYVGDTVEPPPRVVRHDEDDPYLVVAADKGTATFSDIANGLAEEYGFWLRDAFASGGSNGYDHKKMGITARGAWVAVMRHFRELGHDIQREPFTVAGVGDMSGDVFGNGMLLSEQIRLVAAFDHRHIFIDPDPDPATGYAERKRLFDKARSSWDDYNRKLLSRGGGIYPRSAKSIELSPEARAALGIDDQQMAPNQLMQAILKAPVDLFWNGGIGTYIKSVEETHLDVGDRANDPVRVDAAQLRCKVVGEGGNLGVTQLGRIEFARHGGRINTDAIDNAGGVSCSDHEVNIKILLNEEMERGDLTEKQRKRLLADMSDEVAQLVLEDNYRQTEALSTMEYRAPELLGEHARQIRALEQAGELDRQLEGLPDDMAIEERAQAGSGLVRPELAVLLAHAKLAGFRALVDSDLVDDAGLQDVLVRYFPSPLQDKHRNHMPDHRLRREIIATQVTNDMLNRMGAGFLFRMADKTGVPAGDVARAYFAARRIFGLEQLWDALDTQDNRISADLQQQLRLDILVLAERTALWLLRHLPGSLADARTSDHLAGIVAGLAAELDALLPGPDQDSQAQQAGELVARGLPEALARDIAQLGPLGAAMDISLIAEDTGCTPGRAAAVYYQLAHSLGLRWLEEAVRGLNTATQWEERCRLGLEDDFALYLRLLTTSVLQADDAARTPAEQVQEWQATMAGPTLRLAQTLDDIHGIGQPDLSMLTVAVQDLKNVAVLSTRRQGQHQDTETS</sequence>
<dbReference type="InterPro" id="IPR049062">
    <property type="entry name" value="NAD_Glu_DH_ACT2"/>
</dbReference>
<dbReference type="Gene3D" id="3.40.50.720">
    <property type="entry name" value="NAD(P)-binding Rossmann-like Domain"/>
    <property type="match status" value="1"/>
</dbReference>
<dbReference type="Pfam" id="PF05088">
    <property type="entry name" value="Bac_GDH_CD"/>
    <property type="match status" value="1"/>
</dbReference>
<dbReference type="InterPro" id="IPR049059">
    <property type="entry name" value="NAD_Glu_DH_HM1"/>
</dbReference>
<dbReference type="InterPro" id="IPR049056">
    <property type="entry name" value="NAD_Glu_DH_HM3"/>
</dbReference>
<dbReference type="InterPro" id="IPR024727">
    <property type="entry name" value="NAD_Glu_DH_N_ACT1"/>
</dbReference>
<dbReference type="InterPro" id="IPR036291">
    <property type="entry name" value="NAD(P)-bd_dom_sf"/>
</dbReference>
<dbReference type="SUPFAM" id="SSF51735">
    <property type="entry name" value="NAD(P)-binding Rossmann-fold domains"/>
    <property type="match status" value="1"/>
</dbReference>
<feature type="domain" description="NAD-glutamate dehydrogenase ACT2" evidence="5">
    <location>
        <begin position="404"/>
        <end position="493"/>
    </location>
</feature>
<dbReference type="InterPro" id="IPR007780">
    <property type="entry name" value="NAD_Glu_DH_bac"/>
</dbReference>
<dbReference type="Pfam" id="PF21073">
    <property type="entry name" value="GDH_HM1"/>
    <property type="match status" value="1"/>
</dbReference>
<dbReference type="PANTHER" id="PTHR43403:SF1">
    <property type="entry name" value="NAD-SPECIFIC GLUTAMATE DEHYDROGENASE"/>
    <property type="match status" value="1"/>
</dbReference>
<organism evidence="7 8">
    <name type="scientific">Aquisalimonas asiatica</name>
    <dbReference type="NCBI Taxonomy" id="406100"/>
    <lineage>
        <taxon>Bacteria</taxon>
        <taxon>Pseudomonadati</taxon>
        <taxon>Pseudomonadota</taxon>
        <taxon>Gammaproteobacteria</taxon>
        <taxon>Chromatiales</taxon>
        <taxon>Ectothiorhodospiraceae</taxon>
        <taxon>Aquisalimonas</taxon>
    </lineage>
</organism>
<dbReference type="GO" id="GO:0006538">
    <property type="term" value="P:L-glutamate catabolic process"/>
    <property type="evidence" value="ECO:0007669"/>
    <property type="project" value="InterPro"/>
</dbReference>
<dbReference type="Proteomes" id="UP000199657">
    <property type="component" value="Unassembled WGS sequence"/>
</dbReference>
<accession>A0A1H8UDU5</accession>
<name>A0A1H8UDU5_9GAMM</name>
<reference evidence="7 8" key="1">
    <citation type="submission" date="2016-10" db="EMBL/GenBank/DDBJ databases">
        <authorList>
            <person name="de Groot N.N."/>
        </authorList>
    </citation>
    <scope>NUCLEOTIDE SEQUENCE [LARGE SCALE GENOMIC DNA]</scope>
    <source>
        <strain evidence="7 8">CGMCC 1.6291</strain>
    </source>
</reference>
<keyword evidence="1" id="KW-0560">Oxidoreductase</keyword>
<dbReference type="Pfam" id="PF21076">
    <property type="entry name" value="GDH_ACT2"/>
    <property type="match status" value="1"/>
</dbReference>
<dbReference type="Pfam" id="PF21074">
    <property type="entry name" value="GDH_C"/>
    <property type="match status" value="1"/>
</dbReference>
<dbReference type="InterPro" id="IPR046346">
    <property type="entry name" value="Aminoacid_DH-like_N_sf"/>
</dbReference>
<dbReference type="Pfam" id="PF21079">
    <property type="entry name" value="GDH_HM2"/>
    <property type="match status" value="1"/>
</dbReference>
<evidence type="ECO:0000259" key="4">
    <source>
        <dbReference type="Pfam" id="PF21075"/>
    </source>
</evidence>
<dbReference type="Pfam" id="PF21078">
    <property type="entry name" value="GDH_HM3"/>
    <property type="match status" value="1"/>
</dbReference>
<dbReference type="RefSeq" id="WP_091644873.1">
    <property type="nucleotide sequence ID" value="NZ_FOEG01000006.1"/>
</dbReference>
<dbReference type="InterPro" id="IPR049064">
    <property type="entry name" value="NAD_Glu_DH_ACT3"/>
</dbReference>
<feature type="domain" description="NAD-glutamate dehydrogenase N-terminal ACT1" evidence="4">
    <location>
        <begin position="36"/>
        <end position="175"/>
    </location>
</feature>